<dbReference type="RefSeq" id="WP_092813492.1">
    <property type="nucleotide sequence ID" value="NZ_FNWU01000001.1"/>
</dbReference>
<dbReference type="AlphaFoldDB" id="A0A1H6HWH1"/>
<dbReference type="InterPro" id="IPR055736">
    <property type="entry name" value="DUF7312"/>
</dbReference>
<proteinExistence type="predicted"/>
<dbReference type="Proteomes" id="UP000199215">
    <property type="component" value="Unassembled WGS sequence"/>
</dbReference>
<evidence type="ECO:0000313" key="5">
    <source>
        <dbReference type="Proteomes" id="UP000199215"/>
    </source>
</evidence>
<feature type="region of interest" description="Disordered" evidence="1">
    <location>
        <begin position="1"/>
        <end position="52"/>
    </location>
</feature>
<keyword evidence="5" id="KW-1185">Reference proteome</keyword>
<evidence type="ECO:0000313" key="4">
    <source>
        <dbReference type="EMBL" id="SEH38496.1"/>
    </source>
</evidence>
<dbReference type="EMBL" id="FNWU01000001">
    <property type="protein sequence ID" value="SEH38496.1"/>
    <property type="molecule type" value="Genomic_DNA"/>
</dbReference>
<dbReference type="Pfam" id="PF23994">
    <property type="entry name" value="DUF7312"/>
    <property type="match status" value="1"/>
</dbReference>
<keyword evidence="2" id="KW-0472">Membrane</keyword>
<evidence type="ECO:0000259" key="3">
    <source>
        <dbReference type="Pfam" id="PF23994"/>
    </source>
</evidence>
<evidence type="ECO:0000256" key="2">
    <source>
        <dbReference type="SAM" id="Phobius"/>
    </source>
</evidence>
<evidence type="ECO:0000256" key="1">
    <source>
        <dbReference type="SAM" id="MobiDB-lite"/>
    </source>
</evidence>
<keyword evidence="2" id="KW-0812">Transmembrane</keyword>
<sequence length="78" mass="8141">MSRSDDGRERANTAAGDGTDTETETEWRFGIDDVGPDGIVEETSPGEGPIEPEAIEPMHAVFVALGVVLTVGLLATAL</sequence>
<organism evidence="4 5">
    <name type="scientific">Halopenitus malekzadehii</name>
    <dbReference type="NCBI Taxonomy" id="1267564"/>
    <lineage>
        <taxon>Archaea</taxon>
        <taxon>Methanobacteriati</taxon>
        <taxon>Methanobacteriota</taxon>
        <taxon>Stenosarchaea group</taxon>
        <taxon>Halobacteria</taxon>
        <taxon>Halobacteriales</taxon>
        <taxon>Haloferacaceae</taxon>
        <taxon>Halopenitus</taxon>
    </lineage>
</organism>
<dbReference type="STRING" id="1267564.SAMN05192561_101376"/>
<accession>A0A1H6HWH1</accession>
<gene>
    <name evidence="4" type="ORF">SAMN05192561_101376</name>
</gene>
<feature type="transmembrane region" description="Helical" evidence="2">
    <location>
        <begin position="58"/>
        <end position="77"/>
    </location>
</feature>
<name>A0A1H6HWH1_9EURY</name>
<feature type="domain" description="DUF7312" evidence="3">
    <location>
        <begin position="24"/>
        <end position="77"/>
    </location>
</feature>
<protein>
    <recommendedName>
        <fullName evidence="3">DUF7312 domain-containing protein</fullName>
    </recommendedName>
</protein>
<feature type="compositionally biased region" description="Basic and acidic residues" evidence="1">
    <location>
        <begin position="1"/>
        <end position="11"/>
    </location>
</feature>
<reference evidence="4 5" key="1">
    <citation type="submission" date="2016-10" db="EMBL/GenBank/DDBJ databases">
        <authorList>
            <person name="de Groot N.N."/>
        </authorList>
    </citation>
    <scope>NUCLEOTIDE SEQUENCE [LARGE SCALE GENOMIC DNA]</scope>
    <source>
        <strain evidence="4 5">IBRC-M10418</strain>
    </source>
</reference>
<keyword evidence="2" id="KW-1133">Transmembrane helix</keyword>